<evidence type="ECO:0000256" key="2">
    <source>
        <dbReference type="SAM" id="SignalP"/>
    </source>
</evidence>
<feature type="chain" id="PRO_5032557727" description="DUF2911 domain-containing protein" evidence="2">
    <location>
        <begin position="17"/>
        <end position="204"/>
    </location>
</feature>
<evidence type="ECO:0000256" key="1">
    <source>
        <dbReference type="SAM" id="MobiDB-lite"/>
    </source>
</evidence>
<reference evidence="3 4" key="1">
    <citation type="submission" date="2020-08" db="EMBL/GenBank/DDBJ databases">
        <title>Genomic Encyclopedia of Type Strains, Phase IV (KMG-IV): sequencing the most valuable type-strain genomes for metagenomic binning, comparative biology and taxonomic classification.</title>
        <authorList>
            <person name="Goeker M."/>
        </authorList>
    </citation>
    <scope>NUCLEOTIDE SEQUENCE [LARGE SCALE GENOMIC DNA]</scope>
    <source>
        <strain evidence="3 4">DSM 29007</strain>
    </source>
</reference>
<feature type="signal peptide" evidence="2">
    <location>
        <begin position="1"/>
        <end position="16"/>
    </location>
</feature>
<evidence type="ECO:0000313" key="3">
    <source>
        <dbReference type="EMBL" id="MBB6070969.1"/>
    </source>
</evidence>
<organism evidence="3 4">
    <name type="scientific">Longimicrobium terrae</name>
    <dbReference type="NCBI Taxonomy" id="1639882"/>
    <lineage>
        <taxon>Bacteria</taxon>
        <taxon>Pseudomonadati</taxon>
        <taxon>Gemmatimonadota</taxon>
        <taxon>Longimicrobiia</taxon>
        <taxon>Longimicrobiales</taxon>
        <taxon>Longimicrobiaceae</taxon>
        <taxon>Longimicrobium</taxon>
    </lineage>
</organism>
<protein>
    <recommendedName>
        <fullName evidence="5">DUF2911 domain-containing protein</fullName>
    </recommendedName>
</protein>
<name>A0A841GZ60_9BACT</name>
<keyword evidence="2" id="KW-0732">Signal</keyword>
<feature type="region of interest" description="Disordered" evidence="1">
    <location>
        <begin position="24"/>
        <end position="61"/>
    </location>
</feature>
<evidence type="ECO:0008006" key="5">
    <source>
        <dbReference type="Google" id="ProtNLM"/>
    </source>
</evidence>
<feature type="compositionally biased region" description="Low complexity" evidence="1">
    <location>
        <begin position="24"/>
        <end position="59"/>
    </location>
</feature>
<comment type="caution">
    <text evidence="3">The sequence shown here is derived from an EMBL/GenBank/DDBJ whole genome shotgun (WGS) entry which is preliminary data.</text>
</comment>
<dbReference type="InterPro" id="IPR021314">
    <property type="entry name" value="DUF2911"/>
</dbReference>
<dbReference type="AlphaFoldDB" id="A0A841GZ60"/>
<proteinExistence type="predicted"/>
<evidence type="ECO:0000313" key="4">
    <source>
        <dbReference type="Proteomes" id="UP000582837"/>
    </source>
</evidence>
<accession>A0A841GZ60</accession>
<dbReference type="Proteomes" id="UP000582837">
    <property type="component" value="Unassembled WGS sequence"/>
</dbReference>
<dbReference type="RefSeq" id="WP_183685657.1">
    <property type="nucleotide sequence ID" value="NZ_JABDTL010000001.1"/>
</dbReference>
<gene>
    <name evidence="3" type="ORF">HNQ61_002591</name>
</gene>
<sequence length="204" mass="21624">MTAFRLSPVFATLALAATLGACGQQQPAPEQTPAAAPATAPAATPAAAPAGAPRAVASPRDTARASLAGHMVMVDYGRPFMRGRAIMGGLVPYGQVWRTGANAATTLVTARDISISGTRIPAGTYTLYTLPGERDWQLIVNRQTGQWGTEYKQEQDLARIPLRMERTAAPVEQFTIQLQPSGTGLNLVMEWENTRLVAPVQPAA</sequence>
<dbReference type="PROSITE" id="PS51257">
    <property type="entry name" value="PROKAR_LIPOPROTEIN"/>
    <property type="match status" value="1"/>
</dbReference>
<keyword evidence="4" id="KW-1185">Reference proteome</keyword>
<dbReference type="EMBL" id="JACHIA010000006">
    <property type="protein sequence ID" value="MBB6070969.1"/>
    <property type="molecule type" value="Genomic_DNA"/>
</dbReference>
<dbReference type="Pfam" id="PF11138">
    <property type="entry name" value="DUF2911"/>
    <property type="match status" value="1"/>
</dbReference>